<comment type="caution">
    <text evidence="2">The sequence shown here is derived from an EMBL/GenBank/DDBJ whole genome shotgun (WGS) entry which is preliminary data.</text>
</comment>
<dbReference type="PANTHER" id="PTHR12732:SF8">
    <property type="entry name" value="NUCLEAR MRNA EXPORT PROTEIN THP1"/>
    <property type="match status" value="1"/>
</dbReference>
<dbReference type="AlphaFoldDB" id="A0A9P4QA96"/>
<dbReference type="InterPro" id="IPR045114">
    <property type="entry name" value="Csn12-like"/>
</dbReference>
<dbReference type="SMART" id="SM00753">
    <property type="entry name" value="PAM"/>
    <property type="match status" value="1"/>
</dbReference>
<feature type="region of interest" description="Disordered" evidence="1">
    <location>
        <begin position="503"/>
        <end position="542"/>
    </location>
</feature>
<evidence type="ECO:0000256" key="1">
    <source>
        <dbReference type="SAM" id="MobiDB-lite"/>
    </source>
</evidence>
<evidence type="ECO:0000313" key="2">
    <source>
        <dbReference type="EMBL" id="KAF2722290.1"/>
    </source>
</evidence>
<accession>A0A9P4QA96</accession>
<dbReference type="EMBL" id="MU003783">
    <property type="protein sequence ID" value="KAF2722290.1"/>
    <property type="molecule type" value="Genomic_DNA"/>
</dbReference>
<proteinExistence type="predicted"/>
<dbReference type="OrthoDB" id="5404651at2759"/>
<protein>
    <recommendedName>
        <fullName evidence="4">PCI domain-containing protein</fullName>
    </recommendedName>
</protein>
<name>A0A9P4QA96_9PEZI</name>
<feature type="compositionally biased region" description="Basic and acidic residues" evidence="1">
    <location>
        <begin position="507"/>
        <end position="518"/>
    </location>
</feature>
<sequence>MSAPNLGQFLVAINGFIQVRNQAQFTDYLVLEPPFGPQYQQMIAELKQIFPKGSEEALERKCEQSLPQAVEGADQASWSAFVRFMACYLAYLRDVDSDPNKYLETYDFLSELQKHANAALGHGSLGYLMLQTTIKTAKLVCRLAIGLDKRPDLIRHLKSSEGASMGDGDEGQETLPERAANSLRGAFNTCLADRSTAVGGLKDGRPEGKKQGIYIFANLCLKILFQCKKTRNAANLFEQIENSAPPLAAYPKSQRVTYLYYLGRYWFQNNHFYRAQAALGKAYQESPCIPVCTKQRRHVLVYLIASNIVLGRFPSQALLAQPEAAGLSDYFLPLYLSIRQGNLDLFKRHMYHNSANVEWMLYWRILLQLRSKCEVLVWRSLVRKTFTLTGRQPDPASKIAPTVDVDAIVAAYTALLQANPIDKAPFDNPPDPDFDLEDVREEDGILLPNSYTVESILSSLIAQGFLGGYVSHKQSKFAITGAARKGVMAAGFPHPWDVIGRKAGGPDSDHVPGWKKESPFAAGGTSGGPRVIRMSSAKAAGT</sequence>
<dbReference type="Proteomes" id="UP000799441">
    <property type="component" value="Unassembled WGS sequence"/>
</dbReference>
<dbReference type="GO" id="GO:0003723">
    <property type="term" value="F:RNA binding"/>
    <property type="evidence" value="ECO:0007669"/>
    <property type="project" value="InterPro"/>
</dbReference>
<evidence type="ECO:0008006" key="4">
    <source>
        <dbReference type="Google" id="ProtNLM"/>
    </source>
</evidence>
<reference evidence="2" key="1">
    <citation type="journal article" date="2020" name="Stud. Mycol.">
        <title>101 Dothideomycetes genomes: a test case for predicting lifestyles and emergence of pathogens.</title>
        <authorList>
            <person name="Haridas S."/>
            <person name="Albert R."/>
            <person name="Binder M."/>
            <person name="Bloem J."/>
            <person name="Labutti K."/>
            <person name="Salamov A."/>
            <person name="Andreopoulos B."/>
            <person name="Baker S."/>
            <person name="Barry K."/>
            <person name="Bills G."/>
            <person name="Bluhm B."/>
            <person name="Cannon C."/>
            <person name="Castanera R."/>
            <person name="Culley D."/>
            <person name="Daum C."/>
            <person name="Ezra D."/>
            <person name="Gonzalez J."/>
            <person name="Henrissat B."/>
            <person name="Kuo A."/>
            <person name="Liang C."/>
            <person name="Lipzen A."/>
            <person name="Lutzoni F."/>
            <person name="Magnuson J."/>
            <person name="Mondo S."/>
            <person name="Nolan M."/>
            <person name="Ohm R."/>
            <person name="Pangilinan J."/>
            <person name="Park H.-J."/>
            <person name="Ramirez L."/>
            <person name="Alfaro M."/>
            <person name="Sun H."/>
            <person name="Tritt A."/>
            <person name="Yoshinaga Y."/>
            <person name="Zwiers L.-H."/>
            <person name="Turgeon B."/>
            <person name="Goodwin S."/>
            <person name="Spatafora J."/>
            <person name="Crous P."/>
            <person name="Grigoriev I."/>
        </authorList>
    </citation>
    <scope>NUCLEOTIDE SEQUENCE</scope>
    <source>
        <strain evidence="2">CBS 116435</strain>
    </source>
</reference>
<dbReference type="GO" id="GO:0003690">
    <property type="term" value="F:double-stranded DNA binding"/>
    <property type="evidence" value="ECO:0007669"/>
    <property type="project" value="InterPro"/>
</dbReference>
<gene>
    <name evidence="2" type="ORF">K431DRAFT_319714</name>
</gene>
<dbReference type="PANTHER" id="PTHR12732">
    <property type="entry name" value="UNCHARACTERIZED PROTEASOME COMPONENT REGION PCI-CONTAINING"/>
    <property type="match status" value="1"/>
</dbReference>
<organism evidence="2 3">
    <name type="scientific">Polychaeton citri CBS 116435</name>
    <dbReference type="NCBI Taxonomy" id="1314669"/>
    <lineage>
        <taxon>Eukaryota</taxon>
        <taxon>Fungi</taxon>
        <taxon>Dikarya</taxon>
        <taxon>Ascomycota</taxon>
        <taxon>Pezizomycotina</taxon>
        <taxon>Dothideomycetes</taxon>
        <taxon>Dothideomycetidae</taxon>
        <taxon>Capnodiales</taxon>
        <taxon>Capnodiaceae</taxon>
        <taxon>Polychaeton</taxon>
    </lineage>
</organism>
<evidence type="ECO:0000313" key="3">
    <source>
        <dbReference type="Proteomes" id="UP000799441"/>
    </source>
</evidence>
<keyword evidence="3" id="KW-1185">Reference proteome</keyword>